<dbReference type="GO" id="GO:0005524">
    <property type="term" value="F:ATP binding"/>
    <property type="evidence" value="ECO:0007669"/>
    <property type="project" value="UniProtKB-KW"/>
</dbReference>
<keyword evidence="1" id="KW-0067">ATP-binding</keyword>
<keyword evidence="1" id="KW-0547">Nucleotide-binding</keyword>
<dbReference type="EMBL" id="CP002191">
    <property type="protein sequence ID" value="AFD24405.1"/>
    <property type="molecule type" value="Genomic_DNA"/>
</dbReference>
<dbReference type="AlphaFoldDB" id="H8GW40"/>
<dbReference type="KEGG" id="dgo:DGo_CA0478"/>
<reference evidence="1 2" key="1">
    <citation type="journal article" date="2012" name="PLoS ONE">
        <title>Genome sequence and transcriptome analysis of the radioresistant bacterium Deinococcus gobiensis: insights into the extreme environmental adaptations.</title>
        <authorList>
            <person name="Yuan M."/>
            <person name="Chen M."/>
            <person name="Zhang W."/>
            <person name="Lu W."/>
            <person name="Wang J."/>
            <person name="Yang M."/>
            <person name="Zhao P."/>
            <person name="Tang R."/>
            <person name="Li X."/>
            <person name="Hao Y."/>
            <person name="Zhou Z."/>
            <person name="Zhan Y."/>
            <person name="Yu H."/>
            <person name="Teng C."/>
            <person name="Yan Y."/>
            <person name="Ping S."/>
            <person name="Wang Y."/>
            <person name="Lin M."/>
        </authorList>
    </citation>
    <scope>NUCLEOTIDE SEQUENCE [LARGE SCALE GENOMIC DNA]</scope>
    <source>
        <strain evidence="1 2">I-0</strain>
    </source>
</reference>
<dbReference type="PATRIC" id="fig|745776.4.peg.488"/>
<organism evidence="1 2">
    <name type="scientific">Deinococcus gobiensis (strain DSM 21396 / JCM 16679 / CGMCC 1.7299 / I-0)</name>
    <dbReference type="NCBI Taxonomy" id="745776"/>
    <lineage>
        <taxon>Bacteria</taxon>
        <taxon>Thermotogati</taxon>
        <taxon>Deinococcota</taxon>
        <taxon>Deinococci</taxon>
        <taxon>Deinococcales</taxon>
        <taxon>Deinococcaceae</taxon>
        <taxon>Deinococcus</taxon>
    </lineage>
</organism>
<evidence type="ECO:0000313" key="2">
    <source>
        <dbReference type="Proteomes" id="UP000007575"/>
    </source>
</evidence>
<evidence type="ECO:0000313" key="1">
    <source>
        <dbReference type="EMBL" id="AFD24405.1"/>
    </source>
</evidence>
<dbReference type="eggNOG" id="COG1106">
    <property type="taxonomic scope" value="Bacteria"/>
</dbReference>
<proteinExistence type="predicted"/>
<name>H8GW40_DEIGI</name>
<gene>
    <name evidence="1" type="ordered locus">DGo_CA0478</name>
</gene>
<dbReference type="HOGENOM" id="CLU_1765013_0_0_0"/>
<keyword evidence="2" id="KW-1185">Reference proteome</keyword>
<sequence>MQGWKMSYEAVDKSVSTRDVIRKNATFTSSKWSRDTLKRDVLVFGVIRTLPASERTEMKKLASNNYEIDDKQIEAMATDVSLAVSKILGKDINKFSHIKIDKLGRISLLAGVTADGKSYSEFHFGAGESSVIRMVMKLEGPLIIRWF</sequence>
<protein>
    <submittedName>
        <fullName evidence="1">Putative ATP-binding protein</fullName>
    </submittedName>
</protein>
<dbReference type="Proteomes" id="UP000007575">
    <property type="component" value="Chromosome"/>
</dbReference>
<accession>H8GW40</accession>